<evidence type="ECO:0000313" key="10">
    <source>
        <dbReference type="Proteomes" id="UP000002457"/>
    </source>
</evidence>
<evidence type="ECO:0000256" key="2">
    <source>
        <dbReference type="ARBA" id="ARBA00013047"/>
    </source>
</evidence>
<proteinExistence type="inferred from homology"/>
<dbReference type="GeneID" id="7271426"/>
<comment type="pathway">
    <text evidence="1 6">Purine metabolism; IMP biosynthesis via de novo pathway; 5-amino-1-(5-phospho-D-ribosyl)imidazole from N(2)-formyl-N(1)-(5-phospho-D-ribosyl)glycinamide: step 2/2.</text>
</comment>
<dbReference type="Pfam" id="PF00586">
    <property type="entry name" value="AIRS"/>
    <property type="match status" value="1"/>
</dbReference>
<dbReference type="PANTHER" id="PTHR10520">
    <property type="entry name" value="TRIFUNCTIONAL PURINE BIOSYNTHETIC PROTEIN ADENOSINE-3-RELATED"/>
    <property type="match status" value="1"/>
</dbReference>
<evidence type="ECO:0000256" key="3">
    <source>
        <dbReference type="ARBA" id="ARBA00022598"/>
    </source>
</evidence>
<dbReference type="InterPro" id="IPR010918">
    <property type="entry name" value="PurM-like_C_dom"/>
</dbReference>
<evidence type="ECO:0000256" key="5">
    <source>
        <dbReference type="ARBA" id="ARBA00022840"/>
    </source>
</evidence>
<gene>
    <name evidence="6" type="primary">purM</name>
    <name evidence="9" type="ordered locus">Mpal_0400</name>
</gene>
<keyword evidence="5 6" id="KW-0067">ATP-binding</keyword>
<dbReference type="InterPro" id="IPR036676">
    <property type="entry name" value="PurM-like_C_sf"/>
</dbReference>
<dbReference type="InterPro" id="IPR036921">
    <property type="entry name" value="PurM-like_N_sf"/>
</dbReference>
<dbReference type="GO" id="GO:0005829">
    <property type="term" value="C:cytosol"/>
    <property type="evidence" value="ECO:0007669"/>
    <property type="project" value="TreeGrafter"/>
</dbReference>
<keyword evidence="3 6" id="KW-0436">Ligase</keyword>
<dbReference type="Gene3D" id="3.90.650.10">
    <property type="entry name" value="PurM-like C-terminal domain"/>
    <property type="match status" value="1"/>
</dbReference>
<dbReference type="InterPro" id="IPR016188">
    <property type="entry name" value="PurM-like_N"/>
</dbReference>
<dbReference type="NCBIfam" id="TIGR00878">
    <property type="entry name" value="purM"/>
    <property type="match status" value="1"/>
</dbReference>
<dbReference type="GO" id="GO:0006189">
    <property type="term" value="P:'de novo' IMP biosynthetic process"/>
    <property type="evidence" value="ECO:0007669"/>
    <property type="project" value="UniProtKB-UniRule"/>
</dbReference>
<dbReference type="Pfam" id="PF02769">
    <property type="entry name" value="AIRS_C"/>
    <property type="match status" value="1"/>
</dbReference>
<dbReference type="GO" id="GO:0004637">
    <property type="term" value="F:phosphoribosylamine-glycine ligase activity"/>
    <property type="evidence" value="ECO:0007669"/>
    <property type="project" value="TreeGrafter"/>
</dbReference>
<keyword evidence="6" id="KW-0963">Cytoplasm</keyword>
<comment type="subcellular location">
    <subcellularLocation>
        <location evidence="6">Cytoplasm</location>
    </subcellularLocation>
</comment>
<dbReference type="PANTHER" id="PTHR10520:SF12">
    <property type="entry name" value="TRIFUNCTIONAL PURINE BIOSYNTHETIC PROTEIN ADENOSINE-3"/>
    <property type="match status" value="1"/>
</dbReference>
<dbReference type="GO" id="GO:0004641">
    <property type="term" value="F:phosphoribosylformylglycinamidine cyclo-ligase activity"/>
    <property type="evidence" value="ECO:0007669"/>
    <property type="project" value="UniProtKB-UniRule"/>
</dbReference>
<dbReference type="UniPathway" id="UPA00074">
    <property type="reaction ID" value="UER00129"/>
</dbReference>
<dbReference type="OrthoDB" id="6605at2157"/>
<sequence length="330" mass="35241">MSEHAYRDAGVDIDLEAAAVKALIGQLSFRRQGSYPMLGKVGHFAGLIDFGPVALALAVDGVGTKMLIADHQQNWKTVGIDCIAMNVNDLYVMNLEPIAFVDYIATDRLSLEKMTEIGIGLNEGARQANMNIVGGETASLAGLVNGLDLAGACLGVQQKERIISGEAIRPGDLVIGVPSTGVHSNGLSLARRIAETHDGYDQEIRPGRTLGEELLTPTRIYAEVPAITAAHEVHGMCHITGGGLLNFTRLSRFGIAITDPLPPQQVFTWLQETGEVSEVEMYRTFNMGMGYALVIPPDAADGVVRDLPGSKIVGSCTEEAKITLCGTEIR</sequence>
<name>B8GJX0_METPE</name>
<evidence type="ECO:0000313" key="9">
    <source>
        <dbReference type="EMBL" id="ACL15774.1"/>
    </source>
</evidence>
<accession>B8GJX0</accession>
<evidence type="ECO:0000256" key="6">
    <source>
        <dbReference type="HAMAP-Rule" id="MF_00741"/>
    </source>
</evidence>
<dbReference type="HOGENOM" id="CLU_047116_0_0_2"/>
<evidence type="ECO:0000259" key="7">
    <source>
        <dbReference type="Pfam" id="PF00586"/>
    </source>
</evidence>
<feature type="domain" description="PurM-like C-terminal" evidence="8">
    <location>
        <begin position="169"/>
        <end position="321"/>
    </location>
</feature>
<reference evidence="9 10" key="1">
    <citation type="journal article" date="2015" name="Genome Announc.">
        <title>Complete Genome Sequence of Methanosphaerula palustris E1-9CT, a Hydrogenotrophic Methanogen Isolated from a Minerotrophic Fen Peatland.</title>
        <authorList>
            <person name="Cadillo-Quiroz H."/>
            <person name="Browne P."/>
            <person name="Kyrpides N."/>
            <person name="Woyke T."/>
            <person name="Goodwin L."/>
            <person name="Detter C."/>
            <person name="Yavitt J.B."/>
            <person name="Zinder S.H."/>
        </authorList>
    </citation>
    <scope>NUCLEOTIDE SEQUENCE [LARGE SCALE GENOMIC DNA]</scope>
    <source>
        <strain evidence="10">ATCC BAA-1556 / DSM 19958 / E1-9c</strain>
    </source>
</reference>
<dbReference type="GO" id="GO:0005524">
    <property type="term" value="F:ATP binding"/>
    <property type="evidence" value="ECO:0007669"/>
    <property type="project" value="UniProtKB-KW"/>
</dbReference>
<dbReference type="eggNOG" id="arCOG00639">
    <property type="taxonomic scope" value="Archaea"/>
</dbReference>
<comment type="catalytic activity">
    <reaction evidence="6">
        <text>2-formamido-N(1)-(5-O-phospho-beta-D-ribosyl)acetamidine + ATP = 5-amino-1-(5-phospho-beta-D-ribosyl)imidazole + ADP + phosphate + H(+)</text>
        <dbReference type="Rhea" id="RHEA:23032"/>
        <dbReference type="ChEBI" id="CHEBI:15378"/>
        <dbReference type="ChEBI" id="CHEBI:30616"/>
        <dbReference type="ChEBI" id="CHEBI:43474"/>
        <dbReference type="ChEBI" id="CHEBI:137981"/>
        <dbReference type="ChEBI" id="CHEBI:147287"/>
        <dbReference type="ChEBI" id="CHEBI:456216"/>
        <dbReference type="EC" id="6.3.3.1"/>
    </reaction>
</comment>
<evidence type="ECO:0000256" key="4">
    <source>
        <dbReference type="ARBA" id="ARBA00022741"/>
    </source>
</evidence>
<dbReference type="AlphaFoldDB" id="B8GJX0"/>
<keyword evidence="6" id="KW-0658">Purine biosynthesis</keyword>
<dbReference type="CDD" id="cd02196">
    <property type="entry name" value="PurM"/>
    <property type="match status" value="1"/>
</dbReference>
<keyword evidence="4 6" id="KW-0547">Nucleotide-binding</keyword>
<dbReference type="RefSeq" id="WP_012617093.1">
    <property type="nucleotide sequence ID" value="NC_011832.1"/>
</dbReference>
<evidence type="ECO:0000256" key="1">
    <source>
        <dbReference type="ARBA" id="ARBA00004686"/>
    </source>
</evidence>
<feature type="domain" description="PurM-like N-terminal" evidence="7">
    <location>
        <begin position="45"/>
        <end position="156"/>
    </location>
</feature>
<dbReference type="Proteomes" id="UP000002457">
    <property type="component" value="Chromosome"/>
</dbReference>
<dbReference type="GO" id="GO:0046084">
    <property type="term" value="P:adenine biosynthetic process"/>
    <property type="evidence" value="ECO:0007669"/>
    <property type="project" value="TreeGrafter"/>
</dbReference>
<dbReference type="HAMAP" id="MF_00741">
    <property type="entry name" value="AIRS"/>
    <property type="match status" value="1"/>
</dbReference>
<evidence type="ECO:0000259" key="8">
    <source>
        <dbReference type="Pfam" id="PF02769"/>
    </source>
</evidence>
<dbReference type="STRING" id="521011.Mpal_0400"/>
<dbReference type="SUPFAM" id="SSF56042">
    <property type="entry name" value="PurM C-terminal domain-like"/>
    <property type="match status" value="1"/>
</dbReference>
<keyword evidence="10" id="KW-1185">Reference proteome</keyword>
<dbReference type="KEGG" id="mpl:Mpal_0400"/>
<organism evidence="9 10">
    <name type="scientific">Methanosphaerula palustris (strain ATCC BAA-1556 / DSM 19958 / E1-9c)</name>
    <dbReference type="NCBI Taxonomy" id="521011"/>
    <lineage>
        <taxon>Archaea</taxon>
        <taxon>Methanobacteriati</taxon>
        <taxon>Methanobacteriota</taxon>
        <taxon>Stenosarchaea group</taxon>
        <taxon>Methanomicrobia</taxon>
        <taxon>Methanomicrobiales</taxon>
        <taxon>Methanoregulaceae</taxon>
        <taxon>Methanosphaerula</taxon>
    </lineage>
</organism>
<dbReference type="InterPro" id="IPR004733">
    <property type="entry name" value="PurM_cligase"/>
</dbReference>
<dbReference type="SUPFAM" id="SSF55326">
    <property type="entry name" value="PurM N-terminal domain-like"/>
    <property type="match status" value="1"/>
</dbReference>
<dbReference type="EC" id="6.3.3.1" evidence="2 6"/>
<dbReference type="EMBL" id="CP001338">
    <property type="protein sequence ID" value="ACL15774.1"/>
    <property type="molecule type" value="Genomic_DNA"/>
</dbReference>
<comment type="similarity">
    <text evidence="6">Belongs to the AIR synthase family.</text>
</comment>
<dbReference type="Gene3D" id="3.30.1330.10">
    <property type="entry name" value="PurM-like, N-terminal domain"/>
    <property type="match status" value="1"/>
</dbReference>
<protein>
    <recommendedName>
        <fullName evidence="2 6">Phosphoribosylformylglycinamidine cyclo-ligase</fullName>
        <ecNumber evidence="2 6">6.3.3.1</ecNumber>
    </recommendedName>
    <alternativeName>
        <fullName evidence="6">AIR synthase</fullName>
    </alternativeName>
    <alternativeName>
        <fullName evidence="6">AIRS</fullName>
    </alternativeName>
    <alternativeName>
        <fullName evidence="6">Phosphoribosyl-aminoimidazole synthetase</fullName>
    </alternativeName>
</protein>